<feature type="non-terminal residue" evidence="3">
    <location>
        <position position="216"/>
    </location>
</feature>
<organism evidence="3">
    <name type="scientific">marine sediment metagenome</name>
    <dbReference type="NCBI Taxonomy" id="412755"/>
    <lineage>
        <taxon>unclassified sequences</taxon>
        <taxon>metagenomes</taxon>
        <taxon>ecological metagenomes</taxon>
    </lineage>
</organism>
<dbReference type="InterPro" id="IPR038765">
    <property type="entry name" value="Papain-like_cys_pep_sf"/>
</dbReference>
<evidence type="ECO:0000259" key="1">
    <source>
        <dbReference type="Pfam" id="PF00112"/>
    </source>
</evidence>
<gene>
    <name evidence="3" type="ORF">S03H2_44681</name>
</gene>
<evidence type="ECO:0008006" key="4">
    <source>
        <dbReference type="Google" id="ProtNLM"/>
    </source>
</evidence>
<dbReference type="Pfam" id="PF18560">
    <property type="entry name" value="Lectin_like"/>
    <property type="match status" value="1"/>
</dbReference>
<dbReference type="AlphaFoldDB" id="X1IG06"/>
<dbReference type="InterPro" id="IPR040528">
    <property type="entry name" value="Lectin-like"/>
</dbReference>
<dbReference type="Gene3D" id="3.90.70.10">
    <property type="entry name" value="Cysteine proteinases"/>
    <property type="match status" value="1"/>
</dbReference>
<proteinExistence type="predicted"/>
<comment type="caution">
    <text evidence="3">The sequence shown here is derived from an EMBL/GenBank/DDBJ whole genome shotgun (WGS) entry which is preliminary data.</text>
</comment>
<feature type="domain" description="Lectin-like" evidence="2">
    <location>
        <begin position="91"/>
        <end position="203"/>
    </location>
</feature>
<feature type="domain" description="Peptidase C1A papain C-terminal" evidence="1">
    <location>
        <begin position="14"/>
        <end position="79"/>
    </location>
</feature>
<dbReference type="EMBL" id="BARU01027955">
    <property type="protein sequence ID" value="GAH65039.1"/>
    <property type="molecule type" value="Genomic_DNA"/>
</dbReference>
<name>X1IG06_9ZZZZ</name>
<dbReference type="InterPro" id="IPR000668">
    <property type="entry name" value="Peptidase_C1A_C"/>
</dbReference>
<protein>
    <recommendedName>
        <fullName evidence="4">Peptidase C1A papain C-terminal domain-containing protein</fullName>
    </recommendedName>
</protein>
<reference evidence="3" key="1">
    <citation type="journal article" date="2014" name="Front. Microbiol.">
        <title>High frequency of phylogenetically diverse reductive dehalogenase-homologous genes in deep subseafloor sedimentary metagenomes.</title>
        <authorList>
            <person name="Kawai M."/>
            <person name="Futagami T."/>
            <person name="Toyoda A."/>
            <person name="Takaki Y."/>
            <person name="Nishi S."/>
            <person name="Hori S."/>
            <person name="Arai W."/>
            <person name="Tsubouchi T."/>
            <person name="Morono Y."/>
            <person name="Uchiyama I."/>
            <person name="Ito T."/>
            <person name="Fujiyama A."/>
            <person name="Inagaki F."/>
            <person name="Takami H."/>
        </authorList>
    </citation>
    <scope>NUCLEOTIDE SEQUENCE</scope>
    <source>
        <strain evidence="3">Expedition CK06-06</strain>
    </source>
</reference>
<sequence length="216" mass="24030">MAYCHEPEFFAEVTNIYYWPDCTEDANHLVCIVGWDDTVGWPGGGNGAWIVKNSWGSSFGDNGYFYLCYGSANMEEVASYRYKDYDANEIVYYWDEAGLVDAGGYGDTSAWMASVFTSGQDGVLTHVDFWTTSNNATYELYVYDGSFGSQLAYQTGTCAEFGYYSMPLTTPVSVTNGQQFTVAVKMTTPGFDYPLPVEYEIPGMCDPPIQPEVCFT</sequence>
<dbReference type="Pfam" id="PF00112">
    <property type="entry name" value="Peptidase_C1"/>
    <property type="match status" value="1"/>
</dbReference>
<dbReference type="GO" id="GO:0008234">
    <property type="term" value="F:cysteine-type peptidase activity"/>
    <property type="evidence" value="ECO:0007669"/>
    <property type="project" value="InterPro"/>
</dbReference>
<dbReference type="GO" id="GO:0006508">
    <property type="term" value="P:proteolysis"/>
    <property type="evidence" value="ECO:0007669"/>
    <property type="project" value="InterPro"/>
</dbReference>
<evidence type="ECO:0000313" key="3">
    <source>
        <dbReference type="EMBL" id="GAH65039.1"/>
    </source>
</evidence>
<accession>X1IG06</accession>
<evidence type="ECO:0000259" key="2">
    <source>
        <dbReference type="Pfam" id="PF18560"/>
    </source>
</evidence>
<dbReference type="SUPFAM" id="SSF54001">
    <property type="entry name" value="Cysteine proteinases"/>
    <property type="match status" value="1"/>
</dbReference>